<evidence type="ECO:0000256" key="1">
    <source>
        <dbReference type="SAM" id="Phobius"/>
    </source>
</evidence>
<protein>
    <submittedName>
        <fullName evidence="2">Uncharacterized protein</fullName>
    </submittedName>
</protein>
<keyword evidence="1" id="KW-0812">Transmembrane</keyword>
<name>A0A255XY83_9PROT</name>
<comment type="caution">
    <text evidence="2">The sequence shown here is derived from an EMBL/GenBank/DDBJ whole genome shotgun (WGS) entry which is preliminary data.</text>
</comment>
<reference evidence="2 3" key="1">
    <citation type="submission" date="2017-07" db="EMBL/GenBank/DDBJ databases">
        <title>Elstera cyanobacteriorum sp. nov., a novel bacterium isolated from cyanobacterial aggregates in a eutrophic lake.</title>
        <authorList>
            <person name="Cai H."/>
        </authorList>
    </citation>
    <scope>NUCLEOTIDE SEQUENCE [LARGE SCALE GENOMIC DNA]</scope>
    <source>
        <strain evidence="2 3">TH019</strain>
    </source>
</reference>
<dbReference type="OrthoDB" id="9822171at2"/>
<sequence>MIKRFLRWPKNNPVKSFFLILFSPVYGFIFYVVIVVPIALTRDWYYEKFPFSTLAVRLFAEPGEDTLMFRYRLEDRLLYVRSDVAMPARYSGREKAICNPLWGECKVFPLEILIYKQPNTNKICIGRYPDCPYALGANYDLKGEFSINSIYPNLRVKDLFSNACLKSFHISTYGNYKNYYVDRAAGTKENLCDFIQPNGVLDSLLTAMETGNYDKFPRNQQKIPAD</sequence>
<dbReference type="AlphaFoldDB" id="A0A255XY83"/>
<keyword evidence="1" id="KW-1133">Transmembrane helix</keyword>
<gene>
    <name evidence="2" type="ORF">CHR90_02425</name>
</gene>
<dbReference type="RefSeq" id="WP_094407358.1">
    <property type="nucleotide sequence ID" value="NZ_BMJZ01000010.1"/>
</dbReference>
<feature type="transmembrane region" description="Helical" evidence="1">
    <location>
        <begin position="16"/>
        <end position="40"/>
    </location>
</feature>
<keyword evidence="3" id="KW-1185">Reference proteome</keyword>
<evidence type="ECO:0000313" key="3">
    <source>
        <dbReference type="Proteomes" id="UP000216361"/>
    </source>
</evidence>
<evidence type="ECO:0000313" key="2">
    <source>
        <dbReference type="EMBL" id="OYQ21354.1"/>
    </source>
</evidence>
<keyword evidence="1" id="KW-0472">Membrane</keyword>
<accession>A0A255XY83</accession>
<organism evidence="2 3">
    <name type="scientific">Elstera cyanobacteriorum</name>
    <dbReference type="NCBI Taxonomy" id="2022747"/>
    <lineage>
        <taxon>Bacteria</taxon>
        <taxon>Pseudomonadati</taxon>
        <taxon>Pseudomonadota</taxon>
        <taxon>Alphaproteobacteria</taxon>
        <taxon>Rhodospirillales</taxon>
        <taxon>Rhodospirillaceae</taxon>
        <taxon>Elstera</taxon>
    </lineage>
</organism>
<dbReference type="EMBL" id="NOXS01000023">
    <property type="protein sequence ID" value="OYQ21354.1"/>
    <property type="molecule type" value="Genomic_DNA"/>
</dbReference>
<proteinExistence type="predicted"/>
<dbReference type="Proteomes" id="UP000216361">
    <property type="component" value="Unassembled WGS sequence"/>
</dbReference>